<dbReference type="Proteomes" id="UP000002222">
    <property type="component" value="Chromosome"/>
</dbReference>
<reference evidence="1 2" key="2">
    <citation type="journal article" date="2010" name="Stand. Genomic Sci.">
        <title>Complete genome sequence of Sulfurospirillum deleyianum type strain (5175).</title>
        <authorList>
            <person name="Sikorski J."/>
            <person name="Lapidus A."/>
            <person name="Copeland A."/>
            <person name="Glavina Del Rio T."/>
            <person name="Nolan M."/>
            <person name="Lucas S."/>
            <person name="Chen F."/>
            <person name="Tice H."/>
            <person name="Cheng J.F."/>
            <person name="Saunders E."/>
            <person name="Bruce D."/>
            <person name="Goodwin L."/>
            <person name="Pitluck S."/>
            <person name="Ovchinnikova G."/>
            <person name="Pati A."/>
            <person name="Ivanova N."/>
            <person name="Mavromatis K."/>
            <person name="Chen A."/>
            <person name="Palaniappan K."/>
            <person name="Chain P."/>
            <person name="Land M."/>
            <person name="Hauser L."/>
            <person name="Chang Y.J."/>
            <person name="Jeffries C.D."/>
            <person name="Brettin T."/>
            <person name="Detter J.C."/>
            <person name="Han C."/>
            <person name="Rohde M."/>
            <person name="Lang E."/>
            <person name="Spring S."/>
            <person name="Goker M."/>
            <person name="Bristow J."/>
            <person name="Eisen J.A."/>
            <person name="Markowitz V."/>
            <person name="Hugenholtz P."/>
            <person name="Kyrpides N.C."/>
            <person name="Klenk H.P."/>
        </authorList>
    </citation>
    <scope>NUCLEOTIDE SEQUENCE [LARGE SCALE GENOMIC DNA]</scope>
    <source>
        <strain evidence="2">ATCC 51133 / DSM 6946 / 5175</strain>
    </source>
</reference>
<accession>D1B4A9</accession>
<dbReference type="AlphaFoldDB" id="D1B4A9"/>
<keyword evidence="2" id="KW-1185">Reference proteome</keyword>
<evidence type="ECO:0000313" key="2">
    <source>
        <dbReference type="Proteomes" id="UP000002222"/>
    </source>
</evidence>
<name>D1B4A9_SULD5</name>
<organism evidence="1 2">
    <name type="scientific">Sulfurospirillum deleyianum (strain ATCC 51133 / DSM 6946 / 5175)</name>
    <dbReference type="NCBI Taxonomy" id="525898"/>
    <lineage>
        <taxon>Bacteria</taxon>
        <taxon>Pseudomonadati</taxon>
        <taxon>Campylobacterota</taxon>
        <taxon>Epsilonproteobacteria</taxon>
        <taxon>Campylobacterales</taxon>
        <taxon>Sulfurospirillaceae</taxon>
        <taxon>Sulfurospirillum</taxon>
    </lineage>
</organism>
<dbReference type="KEGG" id="sdl:Sdel_1914"/>
<dbReference type="EMBL" id="CP001816">
    <property type="protein sequence ID" value="ACZ12929.1"/>
    <property type="molecule type" value="Genomic_DNA"/>
</dbReference>
<reference evidence="2" key="1">
    <citation type="submission" date="2009-11" db="EMBL/GenBank/DDBJ databases">
        <title>The complete genome of Sulfurospirillum deleyianum DSM 6946.</title>
        <authorList>
            <consortium name="US DOE Joint Genome Institute (JGI-PGF)"/>
            <person name="Lucas S."/>
            <person name="Copeland A."/>
            <person name="Lapidus A."/>
            <person name="Glavina del Rio T."/>
            <person name="Dalin E."/>
            <person name="Tice H."/>
            <person name="Bruce D."/>
            <person name="Goodwin L."/>
            <person name="Pitluck S."/>
            <person name="Kyrpides N."/>
            <person name="Mavromatis K."/>
            <person name="Ivanova N."/>
            <person name="Ovchinnikova G."/>
            <person name="Munk A.C."/>
            <person name="Lu M."/>
            <person name="Brettin T."/>
            <person name="Detter J.C."/>
            <person name="Han C."/>
            <person name="Tapia R."/>
            <person name="Larimer F."/>
            <person name="Land M."/>
            <person name="Hauser L."/>
            <person name="Markowitz V."/>
            <person name="Cheng J.F."/>
            <person name="Hugenholtz P."/>
            <person name="Woyke T."/>
            <person name="Wu D."/>
            <person name="Aumann P."/>
            <person name="Schneider S."/>
            <person name="Lang E."/>
            <person name="Spring S."/>
            <person name="Klenk H.P."/>
            <person name="Eisen J.A."/>
        </authorList>
    </citation>
    <scope>NUCLEOTIDE SEQUENCE [LARGE SCALE GENOMIC DNA]</scope>
    <source>
        <strain evidence="2">ATCC 51133 / DSM 6946 / 5175</strain>
    </source>
</reference>
<sequence length="34" mass="3668" precursor="true">MMADNMDKIITAGLIILAIVTAWAVLTPNHLFIG</sequence>
<proteinExistence type="predicted"/>
<dbReference type="HOGENOM" id="CLU_219331_1_0_7"/>
<evidence type="ECO:0000313" key="1">
    <source>
        <dbReference type="EMBL" id="ACZ12929.1"/>
    </source>
</evidence>
<gene>
    <name evidence="1" type="ordered locus">Sdel_1914</name>
</gene>
<protein>
    <submittedName>
        <fullName evidence="1">Uncharacterized protein</fullName>
    </submittedName>
</protein>